<organism evidence="1 2">
    <name type="scientific">Laccaria amethystina LaAM-08-1</name>
    <dbReference type="NCBI Taxonomy" id="1095629"/>
    <lineage>
        <taxon>Eukaryota</taxon>
        <taxon>Fungi</taxon>
        <taxon>Dikarya</taxon>
        <taxon>Basidiomycota</taxon>
        <taxon>Agaricomycotina</taxon>
        <taxon>Agaricomycetes</taxon>
        <taxon>Agaricomycetidae</taxon>
        <taxon>Agaricales</taxon>
        <taxon>Agaricineae</taxon>
        <taxon>Hydnangiaceae</taxon>
        <taxon>Laccaria</taxon>
    </lineage>
</organism>
<proteinExistence type="predicted"/>
<dbReference type="EMBL" id="KN838598">
    <property type="protein sequence ID" value="KIK02054.1"/>
    <property type="molecule type" value="Genomic_DNA"/>
</dbReference>
<accession>A0A0C9XKN4</accession>
<dbReference type="OrthoDB" id="2675946at2759"/>
<dbReference type="GO" id="GO:0003677">
    <property type="term" value="F:DNA binding"/>
    <property type="evidence" value="ECO:0007669"/>
    <property type="project" value="InterPro"/>
</dbReference>
<dbReference type="SUPFAM" id="SSF56349">
    <property type="entry name" value="DNA breaking-rejoining enzymes"/>
    <property type="match status" value="1"/>
</dbReference>
<dbReference type="InterPro" id="IPR038279">
    <property type="entry name" value="Ndc10_dom2_sf"/>
</dbReference>
<dbReference type="Gene3D" id="1.10.443.20">
    <property type="entry name" value="Centromere DNA-binding protein complex CBF3 subunit, domain 2"/>
    <property type="match status" value="1"/>
</dbReference>
<evidence type="ECO:0000313" key="2">
    <source>
        <dbReference type="Proteomes" id="UP000054477"/>
    </source>
</evidence>
<protein>
    <submittedName>
        <fullName evidence="1">Uncharacterized protein</fullName>
    </submittedName>
</protein>
<gene>
    <name evidence="1" type="ORF">K443DRAFT_6463</name>
</gene>
<dbReference type="Proteomes" id="UP000054477">
    <property type="component" value="Unassembled WGS sequence"/>
</dbReference>
<reference evidence="1 2" key="1">
    <citation type="submission" date="2014-04" db="EMBL/GenBank/DDBJ databases">
        <authorList>
            <consortium name="DOE Joint Genome Institute"/>
            <person name="Kuo A."/>
            <person name="Kohler A."/>
            <person name="Nagy L.G."/>
            <person name="Floudas D."/>
            <person name="Copeland A."/>
            <person name="Barry K.W."/>
            <person name="Cichocki N."/>
            <person name="Veneault-Fourrey C."/>
            <person name="LaButti K."/>
            <person name="Lindquist E.A."/>
            <person name="Lipzen A."/>
            <person name="Lundell T."/>
            <person name="Morin E."/>
            <person name="Murat C."/>
            <person name="Sun H."/>
            <person name="Tunlid A."/>
            <person name="Henrissat B."/>
            <person name="Grigoriev I.V."/>
            <person name="Hibbett D.S."/>
            <person name="Martin F."/>
            <person name="Nordberg H.P."/>
            <person name="Cantor M.N."/>
            <person name="Hua S.X."/>
        </authorList>
    </citation>
    <scope>NUCLEOTIDE SEQUENCE [LARGE SCALE GENOMIC DNA]</scope>
    <source>
        <strain evidence="1 2">LaAM-08-1</strain>
    </source>
</reference>
<evidence type="ECO:0000313" key="1">
    <source>
        <dbReference type="EMBL" id="KIK02054.1"/>
    </source>
</evidence>
<sequence>MDTRRKSGRQTEKSVLSLWRRWVPIAIAAGTIPDHILHPVHFEEITSAIFTKLDQLPSVIKAHFSWTWQCTTLNRGDELINLLLNCLQPHSLLVPNYTTPDGRHCGVKLMFRKTVGKACGDDALRKMYTKFLESTSIKSKKKLHLARKTIPTHLEEMGVTMDEIGAIGHWASTIQHEVYSAKIPKSAVTALAGFYVGEAYHVP</sequence>
<keyword evidence="2" id="KW-1185">Reference proteome</keyword>
<dbReference type="HOGENOM" id="CLU_1349134_0_0_1"/>
<dbReference type="STRING" id="1095629.A0A0C9XKN4"/>
<dbReference type="InterPro" id="IPR011010">
    <property type="entry name" value="DNA_brk_join_enz"/>
</dbReference>
<name>A0A0C9XKN4_9AGAR</name>
<dbReference type="AlphaFoldDB" id="A0A0C9XKN4"/>
<reference evidence="2" key="2">
    <citation type="submission" date="2015-01" db="EMBL/GenBank/DDBJ databases">
        <title>Evolutionary Origins and Diversification of the Mycorrhizal Mutualists.</title>
        <authorList>
            <consortium name="DOE Joint Genome Institute"/>
            <consortium name="Mycorrhizal Genomics Consortium"/>
            <person name="Kohler A."/>
            <person name="Kuo A."/>
            <person name="Nagy L.G."/>
            <person name="Floudas D."/>
            <person name="Copeland A."/>
            <person name="Barry K.W."/>
            <person name="Cichocki N."/>
            <person name="Veneault-Fourrey C."/>
            <person name="LaButti K."/>
            <person name="Lindquist E.A."/>
            <person name="Lipzen A."/>
            <person name="Lundell T."/>
            <person name="Morin E."/>
            <person name="Murat C."/>
            <person name="Riley R."/>
            <person name="Ohm R."/>
            <person name="Sun H."/>
            <person name="Tunlid A."/>
            <person name="Henrissat B."/>
            <person name="Grigoriev I.V."/>
            <person name="Hibbett D.S."/>
            <person name="Martin F."/>
        </authorList>
    </citation>
    <scope>NUCLEOTIDE SEQUENCE [LARGE SCALE GENOMIC DNA]</scope>
    <source>
        <strain evidence="2">LaAM-08-1</strain>
    </source>
</reference>